<dbReference type="EMBL" id="NPBH01000079">
    <property type="protein sequence ID" value="PAE06392.1"/>
    <property type="molecule type" value="Genomic_DNA"/>
</dbReference>
<accession>A0A268H933</accession>
<evidence type="ECO:0000313" key="2">
    <source>
        <dbReference type="Proteomes" id="UP000216475"/>
    </source>
</evidence>
<evidence type="ECO:0000313" key="1">
    <source>
        <dbReference type="EMBL" id="PAE06392.1"/>
    </source>
</evidence>
<feature type="non-terminal residue" evidence="1">
    <location>
        <position position="1"/>
    </location>
</feature>
<comment type="caution">
    <text evidence="1">The sequence shown here is derived from an EMBL/GenBank/DDBJ whole genome shotgun (WGS) entry which is preliminary data.</text>
</comment>
<dbReference type="Proteomes" id="UP000216475">
    <property type="component" value="Unassembled WGS sequence"/>
</dbReference>
<gene>
    <name evidence="1" type="ORF">CHI12_16685</name>
</gene>
<dbReference type="RefSeq" id="WP_176470282.1">
    <property type="nucleotide sequence ID" value="NZ_NPBH01000079.1"/>
</dbReference>
<reference evidence="1 2" key="1">
    <citation type="submission" date="2017-07" db="EMBL/GenBank/DDBJ databases">
        <title>Isolation and whole genome analysis of endospore-forming bacteria from heroin.</title>
        <authorList>
            <person name="Kalinowski J."/>
            <person name="Ahrens B."/>
            <person name="Al-Dilaimi A."/>
            <person name="Winkler A."/>
            <person name="Wibberg D."/>
            <person name="Schleenbecker U."/>
            <person name="Ruckert C."/>
            <person name="Wolfel R."/>
            <person name="Grass G."/>
        </authorList>
    </citation>
    <scope>NUCLEOTIDE SEQUENCE [LARGE SCALE GENOMIC DNA]</scope>
    <source>
        <strain evidence="1 2">7509</strain>
    </source>
</reference>
<dbReference type="AlphaFoldDB" id="A0A268H933"/>
<name>A0A268H933_9BACI</name>
<organism evidence="1 2">
    <name type="scientific">Terribacillus saccharophilus</name>
    <dbReference type="NCBI Taxonomy" id="361277"/>
    <lineage>
        <taxon>Bacteria</taxon>
        <taxon>Bacillati</taxon>
        <taxon>Bacillota</taxon>
        <taxon>Bacilli</taxon>
        <taxon>Bacillales</taxon>
        <taxon>Bacillaceae</taxon>
        <taxon>Terribacillus</taxon>
    </lineage>
</organism>
<proteinExistence type="predicted"/>
<sequence length="115" mass="13097">NRKAKFDKKSYFTDSDEAIRIIYLGDTRLHNTQRFSIPMFSVEFSAENETLIRPGVRIQSKDVLEGLFAVKINGISAYESVNNGVNILTIETPDKSYDLPVEIYKTMIFPSIESV</sequence>
<protein>
    <submittedName>
        <fullName evidence="1">Uncharacterized protein</fullName>
    </submittedName>
</protein>